<organism evidence="1 2">
    <name type="scientific">Acorus calamus</name>
    <name type="common">Sweet flag</name>
    <dbReference type="NCBI Taxonomy" id="4465"/>
    <lineage>
        <taxon>Eukaryota</taxon>
        <taxon>Viridiplantae</taxon>
        <taxon>Streptophyta</taxon>
        <taxon>Embryophyta</taxon>
        <taxon>Tracheophyta</taxon>
        <taxon>Spermatophyta</taxon>
        <taxon>Magnoliopsida</taxon>
        <taxon>Liliopsida</taxon>
        <taxon>Acoraceae</taxon>
        <taxon>Acorus</taxon>
    </lineage>
</organism>
<name>A0AAV9EC90_ACOCL</name>
<keyword evidence="2" id="KW-1185">Reference proteome</keyword>
<comment type="caution">
    <text evidence="1">The sequence shown here is derived from an EMBL/GenBank/DDBJ whole genome shotgun (WGS) entry which is preliminary data.</text>
</comment>
<dbReference type="AlphaFoldDB" id="A0AAV9EC90"/>
<evidence type="ECO:0000313" key="2">
    <source>
        <dbReference type="Proteomes" id="UP001180020"/>
    </source>
</evidence>
<dbReference type="EMBL" id="JAUJYO010000009">
    <property type="protein sequence ID" value="KAK1309607.1"/>
    <property type="molecule type" value="Genomic_DNA"/>
</dbReference>
<protein>
    <submittedName>
        <fullName evidence="1">Uncharacterized protein</fullName>
    </submittedName>
</protein>
<sequence>MHYLWALEISQVSWLAKDIVWLAADSQYGEYGSIAAWLKDYHNPTYTDYPEKLDNEMCSQTNLYDSRDKKNEFNIFR</sequence>
<gene>
    <name evidence="1" type="ORF">QJS10_CPA09g00716</name>
</gene>
<accession>A0AAV9EC90</accession>
<evidence type="ECO:0000313" key="1">
    <source>
        <dbReference type="EMBL" id="KAK1309607.1"/>
    </source>
</evidence>
<dbReference type="Proteomes" id="UP001180020">
    <property type="component" value="Unassembled WGS sequence"/>
</dbReference>
<reference evidence="1" key="2">
    <citation type="submission" date="2023-06" db="EMBL/GenBank/DDBJ databases">
        <authorList>
            <person name="Ma L."/>
            <person name="Liu K.-W."/>
            <person name="Li Z."/>
            <person name="Hsiao Y.-Y."/>
            <person name="Qi Y."/>
            <person name="Fu T."/>
            <person name="Tang G."/>
            <person name="Zhang D."/>
            <person name="Sun W.-H."/>
            <person name="Liu D.-K."/>
            <person name="Li Y."/>
            <person name="Chen G.-Z."/>
            <person name="Liu X.-D."/>
            <person name="Liao X.-Y."/>
            <person name="Jiang Y.-T."/>
            <person name="Yu X."/>
            <person name="Hao Y."/>
            <person name="Huang J."/>
            <person name="Zhao X.-W."/>
            <person name="Ke S."/>
            <person name="Chen Y.-Y."/>
            <person name="Wu W.-L."/>
            <person name="Hsu J.-L."/>
            <person name="Lin Y.-F."/>
            <person name="Huang M.-D."/>
            <person name="Li C.-Y."/>
            <person name="Huang L."/>
            <person name="Wang Z.-W."/>
            <person name="Zhao X."/>
            <person name="Zhong W.-Y."/>
            <person name="Peng D.-H."/>
            <person name="Ahmad S."/>
            <person name="Lan S."/>
            <person name="Zhang J.-S."/>
            <person name="Tsai W.-C."/>
            <person name="Van De Peer Y."/>
            <person name="Liu Z.-J."/>
        </authorList>
    </citation>
    <scope>NUCLEOTIDE SEQUENCE</scope>
    <source>
        <strain evidence="1">CP</strain>
        <tissue evidence="1">Leaves</tissue>
    </source>
</reference>
<proteinExistence type="predicted"/>
<reference evidence="1" key="1">
    <citation type="journal article" date="2023" name="Nat. Commun.">
        <title>Diploid and tetraploid genomes of Acorus and the evolution of monocots.</title>
        <authorList>
            <person name="Ma L."/>
            <person name="Liu K.W."/>
            <person name="Li Z."/>
            <person name="Hsiao Y.Y."/>
            <person name="Qi Y."/>
            <person name="Fu T."/>
            <person name="Tang G.D."/>
            <person name="Zhang D."/>
            <person name="Sun W.H."/>
            <person name="Liu D.K."/>
            <person name="Li Y."/>
            <person name="Chen G.Z."/>
            <person name="Liu X.D."/>
            <person name="Liao X.Y."/>
            <person name="Jiang Y.T."/>
            <person name="Yu X."/>
            <person name="Hao Y."/>
            <person name="Huang J."/>
            <person name="Zhao X.W."/>
            <person name="Ke S."/>
            <person name="Chen Y.Y."/>
            <person name="Wu W.L."/>
            <person name="Hsu J.L."/>
            <person name="Lin Y.F."/>
            <person name="Huang M.D."/>
            <person name="Li C.Y."/>
            <person name="Huang L."/>
            <person name="Wang Z.W."/>
            <person name="Zhao X."/>
            <person name="Zhong W.Y."/>
            <person name="Peng D.H."/>
            <person name="Ahmad S."/>
            <person name="Lan S."/>
            <person name="Zhang J.S."/>
            <person name="Tsai W.C."/>
            <person name="Van de Peer Y."/>
            <person name="Liu Z.J."/>
        </authorList>
    </citation>
    <scope>NUCLEOTIDE SEQUENCE</scope>
    <source>
        <strain evidence="1">CP</strain>
    </source>
</reference>